<keyword evidence="2 5" id="KW-0812">Transmembrane</keyword>
<keyword evidence="8" id="KW-1185">Reference proteome</keyword>
<dbReference type="InterPro" id="IPR005821">
    <property type="entry name" value="Ion_trans_dom"/>
</dbReference>
<evidence type="ECO:0000256" key="4">
    <source>
        <dbReference type="ARBA" id="ARBA00023136"/>
    </source>
</evidence>
<feature type="domain" description="Ion transport" evidence="6">
    <location>
        <begin position="7"/>
        <end position="103"/>
    </location>
</feature>
<organism evidence="7 8">
    <name type="scientific">Strongylus vulgaris</name>
    <name type="common">Blood worm</name>
    <dbReference type="NCBI Taxonomy" id="40348"/>
    <lineage>
        <taxon>Eukaryota</taxon>
        <taxon>Metazoa</taxon>
        <taxon>Ecdysozoa</taxon>
        <taxon>Nematoda</taxon>
        <taxon>Chromadorea</taxon>
        <taxon>Rhabditida</taxon>
        <taxon>Rhabditina</taxon>
        <taxon>Rhabditomorpha</taxon>
        <taxon>Strongyloidea</taxon>
        <taxon>Strongylidae</taxon>
        <taxon>Strongylus</taxon>
    </lineage>
</organism>
<dbReference type="InterPro" id="IPR050927">
    <property type="entry name" value="TRPM"/>
</dbReference>
<evidence type="ECO:0000313" key="8">
    <source>
        <dbReference type="Proteomes" id="UP000270094"/>
    </source>
</evidence>
<dbReference type="EMBL" id="UYYB01099928">
    <property type="protein sequence ID" value="VDM77712.1"/>
    <property type="molecule type" value="Genomic_DNA"/>
</dbReference>
<feature type="transmembrane region" description="Helical" evidence="5">
    <location>
        <begin position="12"/>
        <end position="32"/>
    </location>
</feature>
<evidence type="ECO:0000256" key="3">
    <source>
        <dbReference type="ARBA" id="ARBA00022989"/>
    </source>
</evidence>
<dbReference type="GO" id="GO:0005261">
    <property type="term" value="F:monoatomic cation channel activity"/>
    <property type="evidence" value="ECO:0007669"/>
    <property type="project" value="TreeGrafter"/>
</dbReference>
<protein>
    <recommendedName>
        <fullName evidence="6">Ion transport domain-containing protein</fullName>
    </recommendedName>
</protein>
<gene>
    <name evidence="7" type="ORF">SVUK_LOCUS12710</name>
</gene>
<evidence type="ECO:0000256" key="5">
    <source>
        <dbReference type="SAM" id="Phobius"/>
    </source>
</evidence>
<dbReference type="GO" id="GO:0030001">
    <property type="term" value="P:metal ion transport"/>
    <property type="evidence" value="ECO:0007669"/>
    <property type="project" value="TreeGrafter"/>
</dbReference>
<evidence type="ECO:0000256" key="2">
    <source>
        <dbReference type="ARBA" id="ARBA00022692"/>
    </source>
</evidence>
<evidence type="ECO:0000256" key="1">
    <source>
        <dbReference type="ARBA" id="ARBA00004141"/>
    </source>
</evidence>
<sequence length="113" mass="12971">MEPIGQKLKYFFYNYWNTVTTIAVISFLIGFGMRTFGVIATGRVILACNSVLWTMKMLDYMSVHPRLGPYITMAGKMILNMSYIVVMLVVSLLAFGLARQSITYPNEEFHWLL</sequence>
<evidence type="ECO:0000313" key="7">
    <source>
        <dbReference type="EMBL" id="VDM77712.1"/>
    </source>
</evidence>
<dbReference type="Proteomes" id="UP000270094">
    <property type="component" value="Unassembled WGS sequence"/>
</dbReference>
<dbReference type="AlphaFoldDB" id="A0A3P7LED1"/>
<proteinExistence type="predicted"/>
<reference evidence="7 8" key="1">
    <citation type="submission" date="2018-11" db="EMBL/GenBank/DDBJ databases">
        <authorList>
            <consortium name="Pathogen Informatics"/>
        </authorList>
    </citation>
    <scope>NUCLEOTIDE SEQUENCE [LARGE SCALE GENOMIC DNA]</scope>
</reference>
<feature type="transmembrane region" description="Helical" evidence="5">
    <location>
        <begin position="38"/>
        <end position="58"/>
    </location>
</feature>
<dbReference type="PANTHER" id="PTHR13800:SF44">
    <property type="entry name" value="TRANSIENT RECEPTOR POTENTIAL CHANNEL"/>
    <property type="match status" value="1"/>
</dbReference>
<dbReference type="PANTHER" id="PTHR13800">
    <property type="entry name" value="TRANSIENT RECEPTOR POTENTIAL CATION CHANNEL, SUBFAMILY M, MEMBER 6"/>
    <property type="match status" value="1"/>
</dbReference>
<accession>A0A3P7LED1</accession>
<keyword evidence="4 5" id="KW-0472">Membrane</keyword>
<comment type="subcellular location">
    <subcellularLocation>
        <location evidence="1">Membrane</location>
        <topology evidence="1">Multi-pass membrane protein</topology>
    </subcellularLocation>
</comment>
<dbReference type="Pfam" id="PF00520">
    <property type="entry name" value="Ion_trans"/>
    <property type="match status" value="1"/>
</dbReference>
<feature type="transmembrane region" description="Helical" evidence="5">
    <location>
        <begin position="78"/>
        <end position="98"/>
    </location>
</feature>
<evidence type="ECO:0000259" key="6">
    <source>
        <dbReference type="Pfam" id="PF00520"/>
    </source>
</evidence>
<dbReference type="OrthoDB" id="301415at2759"/>
<dbReference type="GO" id="GO:0005886">
    <property type="term" value="C:plasma membrane"/>
    <property type="evidence" value="ECO:0007669"/>
    <property type="project" value="TreeGrafter"/>
</dbReference>
<feature type="non-terminal residue" evidence="7">
    <location>
        <position position="113"/>
    </location>
</feature>
<name>A0A3P7LED1_STRVU</name>
<keyword evidence="3 5" id="KW-1133">Transmembrane helix</keyword>